<dbReference type="EMBL" id="OOIP01000003">
    <property type="protein sequence ID" value="SPO35983.1"/>
    <property type="molecule type" value="Genomic_DNA"/>
</dbReference>
<dbReference type="GO" id="GO:0032991">
    <property type="term" value="C:protein-containing complex"/>
    <property type="evidence" value="ECO:0007669"/>
    <property type="project" value="UniProtKB-ARBA"/>
</dbReference>
<keyword evidence="3 4" id="KW-0175">Coiled coil</keyword>
<dbReference type="Pfam" id="PF10186">
    <property type="entry name" value="ATG14"/>
    <property type="match status" value="1"/>
</dbReference>
<organism evidence="6 7">
    <name type="scientific">Pseudozyma flocculosa</name>
    <dbReference type="NCBI Taxonomy" id="84751"/>
    <lineage>
        <taxon>Eukaryota</taxon>
        <taxon>Fungi</taxon>
        <taxon>Dikarya</taxon>
        <taxon>Basidiomycota</taxon>
        <taxon>Ustilaginomycotina</taxon>
        <taxon>Ustilaginomycetes</taxon>
        <taxon>Ustilaginales</taxon>
        <taxon>Ustilaginaceae</taxon>
        <taxon>Pseudozyma</taxon>
    </lineage>
</organism>
<feature type="compositionally biased region" description="Basic and acidic residues" evidence="5">
    <location>
        <begin position="102"/>
        <end position="118"/>
    </location>
</feature>
<protein>
    <recommendedName>
        <fullName evidence="2">Autophagy-related protein 14</fullName>
    </recommendedName>
</protein>
<feature type="coiled-coil region" evidence="4">
    <location>
        <begin position="621"/>
        <end position="686"/>
    </location>
</feature>
<evidence type="ECO:0000256" key="1">
    <source>
        <dbReference type="ARBA" id="ARBA00009574"/>
    </source>
</evidence>
<evidence type="ECO:0000256" key="5">
    <source>
        <dbReference type="SAM" id="MobiDB-lite"/>
    </source>
</evidence>
<feature type="compositionally biased region" description="Low complexity" evidence="5">
    <location>
        <begin position="224"/>
        <end position="233"/>
    </location>
</feature>
<dbReference type="GO" id="GO:0035493">
    <property type="term" value="P:SNARE complex assembly"/>
    <property type="evidence" value="ECO:0007669"/>
    <property type="project" value="TreeGrafter"/>
</dbReference>
<dbReference type="Proteomes" id="UP000323386">
    <property type="component" value="Unassembled WGS sequence"/>
</dbReference>
<feature type="region of interest" description="Disordered" evidence="5">
    <location>
        <begin position="200"/>
        <end position="267"/>
    </location>
</feature>
<evidence type="ECO:0000313" key="7">
    <source>
        <dbReference type="Proteomes" id="UP000323386"/>
    </source>
</evidence>
<dbReference type="OrthoDB" id="72772at2759"/>
<feature type="region of interest" description="Disordered" evidence="5">
    <location>
        <begin position="84"/>
        <end position="171"/>
    </location>
</feature>
<dbReference type="GO" id="GO:0000149">
    <property type="term" value="F:SNARE binding"/>
    <property type="evidence" value="ECO:0007669"/>
    <property type="project" value="TreeGrafter"/>
</dbReference>
<evidence type="ECO:0000256" key="4">
    <source>
        <dbReference type="SAM" id="Coils"/>
    </source>
</evidence>
<evidence type="ECO:0000256" key="3">
    <source>
        <dbReference type="ARBA" id="ARBA00023054"/>
    </source>
</evidence>
<dbReference type="PANTHER" id="PTHR15157">
    <property type="entry name" value="UV RADIATION RESISTANCE-ASSOCIATED GENE PROTEIN"/>
    <property type="match status" value="1"/>
</dbReference>
<feature type="compositionally biased region" description="Basic residues" evidence="5">
    <location>
        <begin position="85"/>
        <end position="98"/>
    </location>
</feature>
<sequence length="1025" mass="110184">MPSASFSSGGTATHLAAPSDAIHYEQLRIGQICSILIRNLTLRPNRDRALRSLANLTSQPGHLASNATTSADDADLALRIGRSNSKGKARAKAIRRRSSSWSRDDNTAGGSDHEETVTRHRRSTSSNDRRGASTDGHAASHLASRPRRTSEELSTASQPPRPILKTSHSSKDNHGAAFSYFSDLSPSASSSFPFGEMGSDLLSRSDSRSSSKSSATLMRRPGTRPRTTSGTSTLSVRSVRFEEQNVHSTLIRRPSTPGGSRFTMGSSSRFLGGDKALDQIMDERLLGCCVELCDPWSAQDAVELKDGSRGPAAFFTAESLRGGLHHSWGSLRGDPLCPTRDFHFPQSATSGSSPGPATSCLRARVWAKRETSPPDAKRSLDTKLDWKLISSRDVDLRELQRLDGDLTDPRLVTSPNMMVLGLMSSLAAQSEGDADDGGAATRADADPAAVAAQLAGKHNDASQSQPSRARRLLEQVVYFAVPLDGAVGKSTASRATLRTTSGMAASQFDQRPATDGFASDPEAPSFDVSKTHAATDEARRVPARDRRSIFKSEEKLAIERSLRETRMMPSYTLDDARALLAKQAELAELKAQTSQTRKSLDDVLGDPQGRINLRLQHGEVSERLRRLIEERDRERRDLAEREEKLLQRRNDLQMRRQRLKEAAAALDEERRAADRLTTSNAKLRRRTEALSLRIHQRQAKLLRSLEDIYPIDLVDGSALLFSIAGIPLPNGVSSCSSSELEAQDKALKALIKARNKADEGESSEGSRKLIYHPLDDDTISTALGLVAQLMTLLSTYLGTPVHYPMATAGSRAVVQDGISIMSGPRAFPLYSKGVERYRYEYAAFLLNKDIEQMMNVHNVTVLDIRHTLPNLKNLIVTVSAAPPASSSTRRRHVGRNEISLISTPSKPSPLADGGDGVVGGAAAERRDAVAQLGLGRPLQVGSTAVSNGVAGAEAKKAGSNGVAAPNGGEVAPTTAAAATATAPAVKGEALKTTRVLGPTKAAPATGDSAIESITKALSFFGSRQS</sequence>
<reference evidence="6 7" key="1">
    <citation type="submission" date="2018-03" db="EMBL/GenBank/DDBJ databases">
        <authorList>
            <person name="Guldener U."/>
        </authorList>
    </citation>
    <scope>NUCLEOTIDE SEQUENCE [LARGE SCALE GENOMIC DNA]</scope>
    <source>
        <strain evidence="6 7">DAOM196992</strain>
    </source>
</reference>
<feature type="region of interest" description="Disordered" evidence="5">
    <location>
        <begin position="503"/>
        <end position="527"/>
    </location>
</feature>
<dbReference type="GO" id="GO:0000323">
    <property type="term" value="C:lytic vacuole"/>
    <property type="evidence" value="ECO:0007669"/>
    <property type="project" value="TreeGrafter"/>
</dbReference>
<name>A0A5C3EUG9_9BASI</name>
<keyword evidence="7" id="KW-1185">Reference proteome</keyword>
<dbReference type="PANTHER" id="PTHR15157:SF5">
    <property type="entry name" value="UV RADIATION RESISTANCE-ASSOCIATED GENE PROTEIN"/>
    <property type="match status" value="1"/>
</dbReference>
<comment type="similarity">
    <text evidence="1">Belongs to the ATG14 family.</text>
</comment>
<dbReference type="GO" id="GO:0005768">
    <property type="term" value="C:endosome"/>
    <property type="evidence" value="ECO:0007669"/>
    <property type="project" value="TreeGrafter"/>
</dbReference>
<dbReference type="AlphaFoldDB" id="A0A5C3EUG9"/>
<proteinExistence type="inferred from homology"/>
<evidence type="ECO:0000256" key="2">
    <source>
        <dbReference type="ARBA" id="ARBA00013807"/>
    </source>
</evidence>
<gene>
    <name evidence="6" type="ORF">PSFLO_01454</name>
</gene>
<evidence type="ECO:0000313" key="6">
    <source>
        <dbReference type="EMBL" id="SPO35983.1"/>
    </source>
</evidence>
<accession>A0A5C3EUG9</accession>
<dbReference type="InterPro" id="IPR018791">
    <property type="entry name" value="UV_resistance/autophagy_Atg14"/>
</dbReference>